<name>A0AAP0C592_9ASTR</name>
<comment type="caution">
    <text evidence="3">The sequence shown here is derived from an EMBL/GenBank/DDBJ whole genome shotgun (WGS) entry which is preliminary data.</text>
</comment>
<sequence length="883" mass="101976">MHVSNECTPSTSSARMPQFRNTISSNRSTLTHSHSNPTVSKRTRPLKRKNYNNEPVPMAPLMGPNDEDVQRVERDVFVGLSKDYLDHGDQSIICDICKAKLWKKETLLGRTNNMGKSYFLCCGYGKVELPDLSEPNESYKQLFSNVGPKSKYFLKSIRRLNSMFSFTSMGGKIDKSINKEGGAPSEASNQILDVELIKELKEMLDTFNPFVKCYRMARDRLSNDPTTDLKLRILAKRDKDGRTYNLPSASEVAVLIVGDVTSLIDHRDIVVTSHSGSLKRISELHVSYLPLQYPLLFPNGDDGYRVDIPHRNIALLDDNVKRRCTMREFFSYRIQDRVGKFSLILTSRRLYQQFLVDAYTMIESEWLGYIRNKQGNLRSECVENLRTSRDEGNTDLKQVGQRVILPSSFTGGPRYMMQNFLDAMAICKWYGYPDLFITITCNPKWPEIMRCLNDTTIAPSDRPDILCRLFKMKLESLLTDLKEKSIFGKVQAVVYTIEFQKRGLPHAHICIFMHPAHKLPSPDHIDRFISAELPNPNEDPELYTLVREFMIHGPCGNHNKKSPCMVNGECSKKFPKKFREFTSTDADGFPLYRRRSGGPTFWKSGAQIDSRYVVPYNSFLLKKYQSHINVEWCNKGNAIKYLFKYINKGPDRTTCYLDNPESPDQPVKVVNEIDRYYDCRYVSACEASWRIYSFEVHYRYPSVMRLPFYLPEHQQVVFNGDDDIDDVLNKPSVTSSMFLSWMKCNEIYQEARDLNYVQFPTKFVWKSNDRCWKPRKQGISIGRIHTVSPALGEAYYLRILLNKVKGPTCFEDIRTINGIQHPTFRDACYALGLLDDDNEYIEAIKEASHSGTGHYLRNLFATMLWSNTLSRPDHVWDQSWLTL</sequence>
<proteinExistence type="predicted"/>
<dbReference type="EMBL" id="JBCNJP010006824">
    <property type="protein sequence ID" value="KAK9049401.1"/>
    <property type="molecule type" value="Genomic_DNA"/>
</dbReference>
<dbReference type="PANTHER" id="PTHR45786">
    <property type="entry name" value="DNA BINDING PROTEIN-LIKE"/>
    <property type="match status" value="1"/>
</dbReference>
<dbReference type="Proteomes" id="UP001408789">
    <property type="component" value="Unassembled WGS sequence"/>
</dbReference>
<accession>A0AAP0C592</accession>
<feature type="region of interest" description="Disordered" evidence="1">
    <location>
        <begin position="25"/>
        <end position="66"/>
    </location>
</feature>
<evidence type="ECO:0000256" key="1">
    <source>
        <dbReference type="SAM" id="MobiDB-lite"/>
    </source>
</evidence>
<dbReference type="PANTHER" id="PTHR45786:SF66">
    <property type="entry name" value="HOOK MOTIF PROTEIN, PUTATIVE-RELATED"/>
    <property type="match status" value="1"/>
</dbReference>
<keyword evidence="4" id="KW-1185">Reference proteome</keyword>
<organism evidence="3 4">
    <name type="scientific">Deinandra increscens subsp. villosa</name>
    <dbReference type="NCBI Taxonomy" id="3103831"/>
    <lineage>
        <taxon>Eukaryota</taxon>
        <taxon>Viridiplantae</taxon>
        <taxon>Streptophyta</taxon>
        <taxon>Embryophyta</taxon>
        <taxon>Tracheophyta</taxon>
        <taxon>Spermatophyta</taxon>
        <taxon>Magnoliopsida</taxon>
        <taxon>eudicotyledons</taxon>
        <taxon>Gunneridae</taxon>
        <taxon>Pentapetalae</taxon>
        <taxon>asterids</taxon>
        <taxon>campanulids</taxon>
        <taxon>Asterales</taxon>
        <taxon>Asteraceae</taxon>
        <taxon>Asteroideae</taxon>
        <taxon>Heliantheae alliance</taxon>
        <taxon>Madieae</taxon>
        <taxon>Madiinae</taxon>
        <taxon>Deinandra</taxon>
    </lineage>
</organism>
<evidence type="ECO:0000313" key="4">
    <source>
        <dbReference type="Proteomes" id="UP001408789"/>
    </source>
</evidence>
<dbReference type="Pfam" id="PF14214">
    <property type="entry name" value="Helitron_like_N"/>
    <property type="match status" value="1"/>
</dbReference>
<feature type="domain" description="Helitron helicase-like" evidence="2">
    <location>
        <begin position="329"/>
        <end position="509"/>
    </location>
</feature>
<gene>
    <name evidence="3" type="ORF">SSX86_031630</name>
</gene>
<feature type="compositionally biased region" description="Polar residues" evidence="1">
    <location>
        <begin position="25"/>
        <end position="40"/>
    </location>
</feature>
<evidence type="ECO:0000313" key="3">
    <source>
        <dbReference type="EMBL" id="KAK9049401.1"/>
    </source>
</evidence>
<feature type="compositionally biased region" description="Basic residues" evidence="1">
    <location>
        <begin position="41"/>
        <end position="50"/>
    </location>
</feature>
<reference evidence="3 4" key="1">
    <citation type="submission" date="2024-04" db="EMBL/GenBank/DDBJ databases">
        <title>The reference genome of an endangered Asteraceae, Deinandra increscens subsp. villosa, native to the Central Coast of California.</title>
        <authorList>
            <person name="Guilliams M."/>
            <person name="Hasenstab-Lehman K."/>
            <person name="Meyer R."/>
            <person name="Mcevoy S."/>
        </authorList>
    </citation>
    <scope>NUCLEOTIDE SEQUENCE [LARGE SCALE GENOMIC DNA]</scope>
    <source>
        <tissue evidence="3">Leaf</tissue>
    </source>
</reference>
<evidence type="ECO:0000259" key="2">
    <source>
        <dbReference type="Pfam" id="PF14214"/>
    </source>
</evidence>
<dbReference type="InterPro" id="IPR025476">
    <property type="entry name" value="Helitron_helicase-like"/>
</dbReference>
<protein>
    <recommendedName>
        <fullName evidence="2">Helitron helicase-like domain-containing protein</fullName>
    </recommendedName>
</protein>
<dbReference type="AlphaFoldDB" id="A0AAP0C592"/>